<evidence type="ECO:0000259" key="13">
    <source>
        <dbReference type="Pfam" id="PF24590"/>
    </source>
</evidence>
<proteinExistence type="inferred from homology"/>
<organism evidence="14">
    <name type="scientific">Salvia splendens</name>
    <name type="common">Scarlet sage</name>
    <dbReference type="NCBI Taxonomy" id="180675"/>
    <lineage>
        <taxon>Eukaryota</taxon>
        <taxon>Viridiplantae</taxon>
        <taxon>Streptophyta</taxon>
        <taxon>Embryophyta</taxon>
        <taxon>Tracheophyta</taxon>
        <taxon>Spermatophyta</taxon>
        <taxon>Magnoliopsida</taxon>
        <taxon>eudicotyledons</taxon>
        <taxon>Gunneridae</taxon>
        <taxon>Pentapetalae</taxon>
        <taxon>asterids</taxon>
        <taxon>lamiids</taxon>
        <taxon>Lamiales</taxon>
        <taxon>Lamiaceae</taxon>
        <taxon>Nepetoideae</taxon>
        <taxon>Mentheae</taxon>
        <taxon>Salviinae</taxon>
        <taxon>Salvia</taxon>
        <taxon>Salvia subgen. Calosphace</taxon>
        <taxon>core Calosphace</taxon>
    </lineage>
</organism>
<keyword evidence="5" id="KW-0863">Zinc-finger</keyword>
<feature type="domain" description="DYW" evidence="11">
    <location>
        <begin position="1093"/>
        <end position="1185"/>
    </location>
</feature>
<dbReference type="Pfam" id="PF14432">
    <property type="entry name" value="DYW_deaminase"/>
    <property type="match status" value="1"/>
</dbReference>
<keyword evidence="6" id="KW-0862">Zinc</keyword>
<keyword evidence="15" id="KW-1185">Reference proteome</keyword>
<protein>
    <submittedName>
        <fullName evidence="14">Uncharacterized protein</fullName>
    </submittedName>
</protein>
<feature type="domain" description="DUF7615" evidence="13">
    <location>
        <begin position="365"/>
        <end position="462"/>
    </location>
</feature>
<gene>
    <name evidence="14" type="ORF">SASPL_113488</name>
</gene>
<comment type="similarity">
    <text evidence="2">Belongs to the PPR family. PCMP-H subfamily.</text>
</comment>
<evidence type="ECO:0000256" key="4">
    <source>
        <dbReference type="ARBA" id="ARBA00022737"/>
    </source>
</evidence>
<dbReference type="InterPro" id="IPR055508">
    <property type="entry name" value="DUF7081"/>
</dbReference>
<comment type="subcellular location">
    <subcellularLocation>
        <location evidence="1">Nucleus</location>
    </subcellularLocation>
</comment>
<feature type="repeat" description="PPR" evidence="8">
    <location>
        <begin position="645"/>
        <end position="679"/>
    </location>
</feature>
<dbReference type="InterPro" id="IPR056034">
    <property type="entry name" value="DUF7615"/>
</dbReference>
<dbReference type="Pfam" id="PF01535">
    <property type="entry name" value="PPR"/>
    <property type="match status" value="1"/>
</dbReference>
<dbReference type="InterPro" id="IPR046848">
    <property type="entry name" value="E_motif"/>
</dbReference>
<keyword evidence="3" id="KW-0479">Metal-binding</keyword>
<accession>A0A8X9A144</accession>
<keyword evidence="7" id="KW-0539">Nucleus</keyword>
<dbReference type="GO" id="GO:0009451">
    <property type="term" value="P:RNA modification"/>
    <property type="evidence" value="ECO:0007669"/>
    <property type="project" value="InterPro"/>
</dbReference>
<evidence type="ECO:0000313" key="15">
    <source>
        <dbReference type="Proteomes" id="UP000298416"/>
    </source>
</evidence>
<dbReference type="Pfam" id="PF23299">
    <property type="entry name" value="DUF7081"/>
    <property type="match status" value="1"/>
</dbReference>
<evidence type="ECO:0000259" key="10">
    <source>
        <dbReference type="Pfam" id="PF07227"/>
    </source>
</evidence>
<reference evidence="14" key="2">
    <citation type="submission" date="2020-08" db="EMBL/GenBank/DDBJ databases">
        <title>Plant Genome Project.</title>
        <authorList>
            <person name="Zhang R.-G."/>
        </authorList>
    </citation>
    <scope>NUCLEOTIDE SEQUENCE</scope>
    <source>
        <strain evidence="14">Huo1</strain>
        <tissue evidence="14">Leaf</tissue>
    </source>
</reference>
<dbReference type="NCBIfam" id="TIGR00756">
    <property type="entry name" value="PPR"/>
    <property type="match status" value="5"/>
</dbReference>
<evidence type="ECO:0000256" key="5">
    <source>
        <dbReference type="ARBA" id="ARBA00022771"/>
    </source>
</evidence>
<dbReference type="FunFam" id="1.25.40.10:FF:000325">
    <property type="entry name" value="Pentatricopeptide repeat-containing protein At4g14820"/>
    <property type="match status" value="1"/>
</dbReference>
<evidence type="ECO:0000259" key="11">
    <source>
        <dbReference type="Pfam" id="PF14432"/>
    </source>
</evidence>
<evidence type="ECO:0000259" key="12">
    <source>
        <dbReference type="Pfam" id="PF23299"/>
    </source>
</evidence>
<evidence type="ECO:0000256" key="9">
    <source>
        <dbReference type="SAM" id="MobiDB-lite"/>
    </source>
</evidence>
<dbReference type="AlphaFoldDB" id="A0A8X9A144"/>
<dbReference type="PANTHER" id="PTHR47926:SF347">
    <property type="entry name" value="PENTATRICOPEPTIDE REPEAT-CONTAINING PROTEIN"/>
    <property type="match status" value="1"/>
</dbReference>
<dbReference type="Pfam" id="PF24590">
    <property type="entry name" value="DUF7615"/>
    <property type="match status" value="1"/>
</dbReference>
<comment type="caution">
    <text evidence="14">The sequence shown here is derived from an EMBL/GenBank/DDBJ whole genome shotgun (WGS) entry which is preliminary data.</text>
</comment>
<dbReference type="InterPro" id="IPR032881">
    <property type="entry name" value="Oberon-like_PHD"/>
</dbReference>
<dbReference type="FunFam" id="1.25.40.10:FF:000348">
    <property type="entry name" value="Pentatricopeptide repeat-containing protein chloroplastic"/>
    <property type="match status" value="1"/>
</dbReference>
<evidence type="ECO:0000256" key="3">
    <source>
        <dbReference type="ARBA" id="ARBA00022723"/>
    </source>
</evidence>
<sequence>MSSEPEKESMDIDSPGDTKELPYELVRNGLNLYPVSVHDSGEGLPYAPEDWPSPGDKWRWKVGKRISASGYFIDRYLYVPTRFRKIGDRKGFASRLSLEHYIREKFPDADVDAFFAAFSWRIPSKVIKKADRDMLRALPEAAEDPVSDGVARCKAGNRFCSSLAAREDSVSQIMFCDICCGEAGFCRDCCCILCSQTIEKASEEYNSIRCEADIEGGACGHSCHIDCALRAYLAGSVGGSIGLDAEYYCRRCDTRTDLVSYVTGLVKKCKSNDLPDEIEKILNVGIRVLRGSNRTSATQLLHLIQLAMSKLKNGSYLDDIWKMEDVSEDASGLSQNGNGVLEIPKREQEDCQLVSPPVLSSKFDYQVESLKLENEIDYILDKLRKSQEIEYRIAEERLSAQKKYIINLYEELEKERSALLKHTSISEKQDSLLDAVLSRVSQVKREVSRLKDMGEVSKGFVMAQPLPSAALLPVPAPHRHPPNFTHLISTATSLPHLKQIQAQILRNPHHHHHNHHLFQLLLYSLPFPSYALSLLSFIPADIPPPRQLPHKILKHLSRSDNPHKALVFFQAMQNKFPVDRFSFPPLLKAASRALSLSEGKMIHGLAAKLGFESDPFVQTALLGMYAACGLISEARTVFDKMPQRDVVTWNIMIDGYCQSRLFDDVLALLEEMKSSVIKPDARVFTTILAACSRVGNLDIGRLVQEYISESNVVVDYQLQTALLNMYINFGAMDKAQSFYDELKPENVVASTAMITGYSKIGNLEAARLIFDEMVDKDLVCWSAMISCYANSDEPREALEIFREMQQLGVKPDQVTMLSVISACARLGALDKAEQVHLYVDEKGFGTALPINNALIDMYAKCGSLDRAKEVYGRVRKKNVISWTSMINAFATHGDVDNALRHFRQMRVENVEPNWITFVGVLYACSHAGLVDEGEKLFESMVKQYGIAPRLEHYGCMVDLYGRAGGLRDALEIVEGMPMAPSVVIWGSLMAACRIHGESELGEFAAKRLLDIDPDHDGALVFLSNIYAKERKWENVGAVRNAMKHKGVSKERGCSMIEMNGDMHTFLTADKSHRRTDEIYAKLGVVVDKLREVGYAPNTNCVLVDLSEDEKKEAVLWHSEKLALCYGLISRKKQSTIRIIKNLRICEDCHDFMKMASKVLDTEIIIRDRTRFHRCRDGVCSCKDYW</sequence>
<feature type="domain" description="Oberon-like PHD finger" evidence="10">
    <location>
        <begin position="157"/>
        <end position="286"/>
    </location>
</feature>
<evidence type="ECO:0000256" key="1">
    <source>
        <dbReference type="ARBA" id="ARBA00004123"/>
    </source>
</evidence>
<evidence type="ECO:0000256" key="6">
    <source>
        <dbReference type="ARBA" id="ARBA00022833"/>
    </source>
</evidence>
<dbReference type="PANTHER" id="PTHR47926">
    <property type="entry name" value="PENTATRICOPEPTIDE REPEAT-CONTAINING PROTEIN"/>
    <property type="match status" value="1"/>
</dbReference>
<evidence type="ECO:0000256" key="2">
    <source>
        <dbReference type="ARBA" id="ARBA00006643"/>
    </source>
</evidence>
<dbReference type="InterPro" id="IPR046960">
    <property type="entry name" value="PPR_At4g14850-like_plant"/>
</dbReference>
<feature type="repeat" description="PPR" evidence="8">
    <location>
        <begin position="746"/>
        <end position="776"/>
    </location>
</feature>
<feature type="region of interest" description="Disordered" evidence="9">
    <location>
        <begin position="1"/>
        <end position="20"/>
    </location>
</feature>
<dbReference type="GO" id="GO:0008270">
    <property type="term" value="F:zinc ion binding"/>
    <property type="evidence" value="ECO:0007669"/>
    <property type="project" value="UniProtKB-KW"/>
</dbReference>
<dbReference type="Pfam" id="PF20431">
    <property type="entry name" value="E_motif"/>
    <property type="match status" value="1"/>
</dbReference>
<feature type="repeat" description="PPR" evidence="8">
    <location>
        <begin position="812"/>
        <end position="846"/>
    </location>
</feature>
<dbReference type="Proteomes" id="UP000298416">
    <property type="component" value="Unassembled WGS sequence"/>
</dbReference>
<evidence type="ECO:0000256" key="8">
    <source>
        <dbReference type="PROSITE-ProRule" id="PRU00708"/>
    </source>
</evidence>
<feature type="repeat" description="PPR" evidence="8">
    <location>
        <begin position="777"/>
        <end position="811"/>
    </location>
</feature>
<dbReference type="SUPFAM" id="SSF48452">
    <property type="entry name" value="TPR-like"/>
    <property type="match status" value="1"/>
</dbReference>
<dbReference type="InterPro" id="IPR011990">
    <property type="entry name" value="TPR-like_helical_dom_sf"/>
</dbReference>
<dbReference type="InterPro" id="IPR002885">
    <property type="entry name" value="PPR_rpt"/>
</dbReference>
<feature type="repeat" description="PPR" evidence="8">
    <location>
        <begin position="878"/>
        <end position="912"/>
    </location>
</feature>
<reference evidence="14" key="1">
    <citation type="submission" date="2018-01" db="EMBL/GenBank/DDBJ databases">
        <authorList>
            <person name="Mao J.F."/>
        </authorList>
    </citation>
    <scope>NUCLEOTIDE SEQUENCE</scope>
    <source>
        <strain evidence="14">Huo1</strain>
        <tissue evidence="14">Leaf</tissue>
    </source>
</reference>
<feature type="domain" description="DUF7081" evidence="12">
    <location>
        <begin position="34"/>
        <end position="124"/>
    </location>
</feature>
<dbReference type="Pfam" id="PF07227">
    <property type="entry name" value="PHD_Oberon"/>
    <property type="match status" value="1"/>
</dbReference>
<name>A0A8X9A144_SALSN</name>
<dbReference type="EMBL" id="PNBA02000005">
    <property type="protein sequence ID" value="KAG6423104.1"/>
    <property type="molecule type" value="Genomic_DNA"/>
</dbReference>
<feature type="repeat" description="PPR" evidence="8">
    <location>
        <begin position="913"/>
        <end position="948"/>
    </location>
</feature>
<dbReference type="GO" id="GO:0003723">
    <property type="term" value="F:RNA binding"/>
    <property type="evidence" value="ECO:0007669"/>
    <property type="project" value="InterPro"/>
</dbReference>
<dbReference type="GO" id="GO:0005634">
    <property type="term" value="C:nucleus"/>
    <property type="evidence" value="ECO:0007669"/>
    <property type="project" value="UniProtKB-SubCell"/>
</dbReference>
<evidence type="ECO:0000256" key="7">
    <source>
        <dbReference type="ARBA" id="ARBA00023242"/>
    </source>
</evidence>
<dbReference type="Gene3D" id="1.25.40.10">
    <property type="entry name" value="Tetratricopeptide repeat domain"/>
    <property type="match status" value="4"/>
</dbReference>
<keyword evidence="4" id="KW-0677">Repeat</keyword>
<dbReference type="PROSITE" id="PS51375">
    <property type="entry name" value="PPR"/>
    <property type="match status" value="6"/>
</dbReference>
<evidence type="ECO:0000313" key="14">
    <source>
        <dbReference type="EMBL" id="KAG6423104.1"/>
    </source>
</evidence>
<dbReference type="Pfam" id="PF13041">
    <property type="entry name" value="PPR_2"/>
    <property type="match status" value="3"/>
</dbReference>
<dbReference type="FunFam" id="1.25.40.10:FF:000427">
    <property type="entry name" value="Pentatricopeptide repeat-containing protein chloroplastic"/>
    <property type="match status" value="1"/>
</dbReference>
<dbReference type="InterPro" id="IPR032867">
    <property type="entry name" value="DYW_dom"/>
</dbReference>